<dbReference type="AlphaFoldDB" id="A0A174ZXZ3"/>
<dbReference type="Proteomes" id="UP000095662">
    <property type="component" value="Unassembled WGS sequence"/>
</dbReference>
<gene>
    <name evidence="1" type="ORF">ERS852540_01971</name>
</gene>
<sequence length="40" mass="4433">MKYKVTATFDAINEAMALVNALVGVVDEVEMIDEEDEDDV</sequence>
<reference evidence="1 2" key="1">
    <citation type="submission" date="2015-09" db="EMBL/GenBank/DDBJ databases">
        <authorList>
            <consortium name="Pathogen Informatics"/>
        </authorList>
    </citation>
    <scope>NUCLEOTIDE SEQUENCE [LARGE SCALE GENOMIC DNA]</scope>
    <source>
        <strain evidence="1 2">2789STDY5834928</strain>
    </source>
</reference>
<accession>A0A174ZXZ3</accession>
<name>A0A174ZXZ3_9FIRM</name>
<evidence type="ECO:0000313" key="2">
    <source>
        <dbReference type="Proteomes" id="UP000095662"/>
    </source>
</evidence>
<dbReference type="EMBL" id="CZBY01000017">
    <property type="protein sequence ID" value="CUQ89649.1"/>
    <property type="molecule type" value="Genomic_DNA"/>
</dbReference>
<organism evidence="1 2">
    <name type="scientific">[Eubacterium] siraeum</name>
    <dbReference type="NCBI Taxonomy" id="39492"/>
    <lineage>
        <taxon>Bacteria</taxon>
        <taxon>Bacillati</taxon>
        <taxon>Bacillota</taxon>
        <taxon>Clostridia</taxon>
        <taxon>Eubacteriales</taxon>
        <taxon>Oscillospiraceae</taxon>
        <taxon>Oscillospiraceae incertae sedis</taxon>
    </lineage>
</organism>
<evidence type="ECO:0000313" key="1">
    <source>
        <dbReference type="EMBL" id="CUQ89649.1"/>
    </source>
</evidence>
<proteinExistence type="predicted"/>
<protein>
    <submittedName>
        <fullName evidence="1">Uncharacterized protein</fullName>
    </submittedName>
</protein>
<dbReference type="STRING" id="39492.ERS852540_01971"/>